<accession>A0ACD4UHM3</accession>
<reference evidence="1" key="1">
    <citation type="submission" date="2023-06" db="EMBL/GenBank/DDBJ databases">
        <authorList>
            <person name="Byrum C.A."/>
            <person name="Fullante V.A."/>
            <person name="Ghosh G."/>
            <person name="Ivey A.L."/>
            <person name="Joby C.P."/>
            <person name="Johnson E."/>
            <person name="Kamil H.A."/>
            <person name="Martinez L."/>
            <person name="Tutelo G.A."/>
            <person name="Wilson D."/>
            <person name="Ziegler A.J."/>
            <person name="Garlena R.A."/>
            <person name="Russell D.A."/>
            <person name="Jacobs-Sera D."/>
            <person name="Hatfull G.F."/>
        </authorList>
    </citation>
    <scope>NUCLEOTIDE SEQUENCE</scope>
</reference>
<protein>
    <submittedName>
        <fullName evidence="1">Uncharacterized protein</fullName>
    </submittedName>
</protein>
<proteinExistence type="predicted"/>
<sequence>MSACQNCGGSGRTERLTSLRGRSHTSVVVCSACLGSGIARTHEPIEHGPIEEVSRG</sequence>
<dbReference type="EMBL" id="OR159674">
    <property type="protein sequence ID" value="WKW87126.1"/>
    <property type="molecule type" value="Genomic_DNA"/>
</dbReference>
<name>A0ACD4UHM3_9CAUD</name>
<evidence type="ECO:0000313" key="2">
    <source>
        <dbReference type="Proteomes" id="UP001654554"/>
    </source>
</evidence>
<dbReference type="Proteomes" id="UP001654554">
    <property type="component" value="Segment"/>
</dbReference>
<evidence type="ECO:0000313" key="1">
    <source>
        <dbReference type="EMBL" id="WKW87126.1"/>
    </source>
</evidence>
<keyword evidence="2" id="KW-1185">Reference proteome</keyword>
<organism evidence="1 2">
    <name type="scientific">Microbacterium phage Nicole72</name>
    <dbReference type="NCBI Taxonomy" id="3062838"/>
    <lineage>
        <taxon>Viruses</taxon>
        <taxon>Duplodnaviria</taxon>
        <taxon>Heunggongvirae</taxon>
        <taxon>Uroviricota</taxon>
        <taxon>Caudoviricetes</taxon>
        <taxon>Hodgkinviridae</taxon>
        <taxon>Meganvirus</taxon>
        <taxon>Meganvirus nichole72</taxon>
    </lineage>
</organism>
<gene>
    <name evidence="1" type="primary">89</name>
    <name evidence="1" type="ORF">SEA_NICOLE72_89</name>
</gene>